<dbReference type="PANTHER" id="PTHR43801:SF1">
    <property type="entry name" value="POLYPRENYL SYNTHETASE"/>
    <property type="match status" value="1"/>
</dbReference>
<dbReference type="Proteomes" id="UP000199337">
    <property type="component" value="Unassembled WGS sequence"/>
</dbReference>
<dbReference type="AlphaFoldDB" id="A0A1I2R837"/>
<evidence type="ECO:0000256" key="1">
    <source>
        <dbReference type="SAM" id="Phobius"/>
    </source>
</evidence>
<reference evidence="3" key="1">
    <citation type="submission" date="2016-10" db="EMBL/GenBank/DDBJ databases">
        <authorList>
            <person name="Varghese N."/>
            <person name="Submissions S."/>
        </authorList>
    </citation>
    <scope>NUCLEOTIDE SEQUENCE [LARGE SCALE GENOMIC DNA]</scope>
    <source>
        <strain evidence="3">DSM 17038</strain>
    </source>
</reference>
<dbReference type="PANTHER" id="PTHR43801">
    <property type="entry name" value="NUCLEOTIDE-BINDING PROTEIN-RELATED"/>
    <property type="match status" value="1"/>
</dbReference>
<dbReference type="EMBL" id="FOOX01000004">
    <property type="protein sequence ID" value="SFG36658.1"/>
    <property type="molecule type" value="Genomic_DNA"/>
</dbReference>
<accession>A0A1I2R837</accession>
<name>A0A1I2R837_9FIRM</name>
<feature type="transmembrane region" description="Helical" evidence="1">
    <location>
        <begin position="12"/>
        <end position="36"/>
    </location>
</feature>
<keyword evidence="1" id="KW-0472">Membrane</keyword>
<protein>
    <recommendedName>
        <fullName evidence="4">DUF116 domain-containing protein</fullName>
    </recommendedName>
</protein>
<keyword evidence="3" id="KW-1185">Reference proteome</keyword>
<evidence type="ECO:0000313" key="3">
    <source>
        <dbReference type="Proteomes" id="UP000199337"/>
    </source>
</evidence>
<evidence type="ECO:0000313" key="2">
    <source>
        <dbReference type="EMBL" id="SFG36658.1"/>
    </source>
</evidence>
<keyword evidence="1" id="KW-0812">Transmembrane</keyword>
<feature type="transmembrane region" description="Helical" evidence="1">
    <location>
        <begin position="48"/>
        <end position="75"/>
    </location>
</feature>
<keyword evidence="1" id="KW-1133">Transmembrane helix</keyword>
<organism evidence="2 3">
    <name type="scientific">Desulfotruncus arcticus DSM 17038</name>
    <dbReference type="NCBI Taxonomy" id="1121424"/>
    <lineage>
        <taxon>Bacteria</taxon>
        <taxon>Bacillati</taxon>
        <taxon>Bacillota</taxon>
        <taxon>Clostridia</taxon>
        <taxon>Eubacteriales</taxon>
        <taxon>Desulfallaceae</taxon>
        <taxon>Desulfotruncus</taxon>
    </lineage>
</organism>
<feature type="transmembrane region" description="Helical" evidence="1">
    <location>
        <begin position="87"/>
        <end position="106"/>
    </location>
</feature>
<dbReference type="Pfam" id="PF01976">
    <property type="entry name" value="DUF116"/>
    <property type="match status" value="1"/>
</dbReference>
<proteinExistence type="predicted"/>
<sequence>MDNLIPIHERKRLFIGLLGGSLLIVSLLTMSIWYLIFSPEKSLVYQLVLFALAAVLIIAILLAGFGLAGIVLTIMQSKQFLLLQGPMRVALNTFFPLVLALGKIFGIDMDRIKGSFIEVNNGLVYARGIKIEPAQLLLLAPHCLQNSECDIKVTNNIDNCRRCGKCGVNDILSIRERYGIKVGMATGGTLARKYVREYRPKAIVAIACERDLTSGILDANPIPVLGITNLRPNGPCFNTHFSLERVDEAINFFVRSGSDGN</sequence>
<dbReference type="InterPro" id="IPR002829">
    <property type="entry name" value="DUF116"/>
</dbReference>
<dbReference type="RefSeq" id="WP_238456341.1">
    <property type="nucleotide sequence ID" value="NZ_FOOX01000004.1"/>
</dbReference>
<evidence type="ECO:0008006" key="4">
    <source>
        <dbReference type="Google" id="ProtNLM"/>
    </source>
</evidence>
<gene>
    <name evidence="2" type="ORF">SAMN05660649_01439</name>
</gene>
<dbReference type="STRING" id="341036.SAMN05660649_01439"/>